<protein>
    <submittedName>
        <fullName evidence="1">Uncharacterized protein</fullName>
    </submittedName>
</protein>
<keyword evidence="2" id="KW-1185">Reference proteome</keyword>
<dbReference type="AlphaFoldDB" id="A0A164RM55"/>
<proteinExistence type="predicted"/>
<reference evidence="1 2" key="1">
    <citation type="journal article" date="2016" name="Mol. Biol. Evol.">
        <title>Comparative Genomics of Early-Diverging Mushroom-Forming Fungi Provides Insights into the Origins of Lignocellulose Decay Capabilities.</title>
        <authorList>
            <person name="Nagy L.G."/>
            <person name="Riley R."/>
            <person name="Tritt A."/>
            <person name="Adam C."/>
            <person name="Daum C."/>
            <person name="Floudas D."/>
            <person name="Sun H."/>
            <person name="Yadav J.S."/>
            <person name="Pangilinan J."/>
            <person name="Larsson K.H."/>
            <person name="Matsuura K."/>
            <person name="Barry K."/>
            <person name="Labutti K."/>
            <person name="Kuo R."/>
            <person name="Ohm R.A."/>
            <person name="Bhattacharya S.S."/>
            <person name="Shirouzu T."/>
            <person name="Yoshinaga Y."/>
            <person name="Martin F.M."/>
            <person name="Grigoriev I.V."/>
            <person name="Hibbett D.S."/>
        </authorList>
    </citation>
    <scope>NUCLEOTIDE SEQUENCE [LARGE SCALE GENOMIC DNA]</scope>
    <source>
        <strain evidence="1 2">HHB9708</strain>
    </source>
</reference>
<organism evidence="1 2">
    <name type="scientific">Sistotremastrum niveocremeum HHB9708</name>
    <dbReference type="NCBI Taxonomy" id="1314777"/>
    <lineage>
        <taxon>Eukaryota</taxon>
        <taxon>Fungi</taxon>
        <taxon>Dikarya</taxon>
        <taxon>Basidiomycota</taxon>
        <taxon>Agaricomycotina</taxon>
        <taxon>Agaricomycetes</taxon>
        <taxon>Sistotremastrales</taxon>
        <taxon>Sistotremastraceae</taxon>
        <taxon>Sertulicium</taxon>
        <taxon>Sertulicium niveocremeum</taxon>
    </lineage>
</organism>
<sequence>MLEALRNMMRLGAGASTTILVRLAVVRDGDRNVGGRNLLSSSELEKILNIGLDIHILSDCFPIHEKFQEIHFVTTRVLSQSNFQIARWQRCLLSSTGTTPTTRRNKLSHYNPIIGKAYSASKTSTYREGGILRNGGWMLKIFTASDHLPQPLLLDPGLFSDLAIESGSDSCAITGSSVLRRSTNFREDMQFRASFDKDREGQRIINERTLNVLKERRRRAEIC</sequence>
<gene>
    <name evidence="1" type="ORF">SISNIDRAFT_468445</name>
</gene>
<accession>A0A164RM55</accession>
<evidence type="ECO:0000313" key="1">
    <source>
        <dbReference type="EMBL" id="KZS90685.1"/>
    </source>
</evidence>
<name>A0A164RM55_9AGAM</name>
<evidence type="ECO:0000313" key="2">
    <source>
        <dbReference type="Proteomes" id="UP000076722"/>
    </source>
</evidence>
<dbReference type="Proteomes" id="UP000076722">
    <property type="component" value="Unassembled WGS sequence"/>
</dbReference>
<dbReference type="EMBL" id="KV419420">
    <property type="protein sequence ID" value="KZS90685.1"/>
    <property type="molecule type" value="Genomic_DNA"/>
</dbReference>